<evidence type="ECO:0000256" key="9">
    <source>
        <dbReference type="SAM" id="Phobius"/>
    </source>
</evidence>
<reference evidence="10 11" key="1">
    <citation type="journal article" date="2014" name="Nat. Genet.">
        <title>Genome sequence of the hot pepper provides insights into the evolution of pungency in Capsicum species.</title>
        <authorList>
            <person name="Kim S."/>
            <person name="Park M."/>
            <person name="Yeom S.I."/>
            <person name="Kim Y.M."/>
            <person name="Lee J.M."/>
            <person name="Lee H.A."/>
            <person name="Seo E."/>
            <person name="Choi J."/>
            <person name="Cheong K."/>
            <person name="Kim K.T."/>
            <person name="Jung K."/>
            <person name="Lee G.W."/>
            <person name="Oh S.K."/>
            <person name="Bae C."/>
            <person name="Kim S.B."/>
            <person name="Lee H.Y."/>
            <person name="Kim S.Y."/>
            <person name="Kim M.S."/>
            <person name="Kang B.C."/>
            <person name="Jo Y.D."/>
            <person name="Yang H.B."/>
            <person name="Jeong H.J."/>
            <person name="Kang W.H."/>
            <person name="Kwon J.K."/>
            <person name="Shin C."/>
            <person name="Lim J.Y."/>
            <person name="Park J.H."/>
            <person name="Huh J.H."/>
            <person name="Kim J.S."/>
            <person name="Kim B.D."/>
            <person name="Cohen O."/>
            <person name="Paran I."/>
            <person name="Suh M.C."/>
            <person name="Lee S.B."/>
            <person name="Kim Y.K."/>
            <person name="Shin Y."/>
            <person name="Noh S.J."/>
            <person name="Park J."/>
            <person name="Seo Y.S."/>
            <person name="Kwon S.Y."/>
            <person name="Kim H.A."/>
            <person name="Park J.M."/>
            <person name="Kim H.J."/>
            <person name="Choi S.B."/>
            <person name="Bosland P.W."/>
            <person name="Reeves G."/>
            <person name="Jo S.H."/>
            <person name="Lee B.W."/>
            <person name="Cho H.T."/>
            <person name="Choi H.S."/>
            <person name="Lee M.S."/>
            <person name="Yu Y."/>
            <person name="Do Choi Y."/>
            <person name="Park B.S."/>
            <person name="van Deynze A."/>
            <person name="Ashrafi H."/>
            <person name="Hill T."/>
            <person name="Kim W.T."/>
            <person name="Pai H.S."/>
            <person name="Ahn H.K."/>
            <person name="Yeam I."/>
            <person name="Giovannoni J.J."/>
            <person name="Rose J.K."/>
            <person name="Sorensen I."/>
            <person name="Lee S.J."/>
            <person name="Kim R.W."/>
            <person name="Choi I.Y."/>
            <person name="Choi B.S."/>
            <person name="Lim J.S."/>
            <person name="Lee Y.H."/>
            <person name="Choi D."/>
        </authorList>
    </citation>
    <scope>NUCLEOTIDE SEQUENCE [LARGE SCALE GENOMIC DNA]</scope>
    <source>
        <strain evidence="11">cv. CM334</strain>
    </source>
</reference>
<dbReference type="Gramene" id="PHT95416">
    <property type="protein sequence ID" value="PHT95416"/>
    <property type="gene ID" value="T459_03298"/>
</dbReference>
<organism evidence="10 11">
    <name type="scientific">Capsicum annuum</name>
    <name type="common">Capsicum pepper</name>
    <dbReference type="NCBI Taxonomy" id="4072"/>
    <lineage>
        <taxon>Eukaryota</taxon>
        <taxon>Viridiplantae</taxon>
        <taxon>Streptophyta</taxon>
        <taxon>Embryophyta</taxon>
        <taxon>Tracheophyta</taxon>
        <taxon>Spermatophyta</taxon>
        <taxon>Magnoliopsida</taxon>
        <taxon>eudicotyledons</taxon>
        <taxon>Gunneridae</taxon>
        <taxon>Pentapetalae</taxon>
        <taxon>asterids</taxon>
        <taxon>lamiids</taxon>
        <taxon>Solanales</taxon>
        <taxon>Solanaceae</taxon>
        <taxon>Solanoideae</taxon>
        <taxon>Capsiceae</taxon>
        <taxon>Capsicum</taxon>
    </lineage>
</organism>
<keyword evidence="4 9" id="KW-0812">Transmembrane</keyword>
<dbReference type="OMA" id="DSNICCT"/>
<comment type="caution">
    <text evidence="10">The sequence shown here is derived from an EMBL/GenBank/DDBJ whole genome shotgun (WGS) entry which is preliminary data.</text>
</comment>
<keyword evidence="7 9" id="KW-0472">Membrane</keyword>
<dbReference type="InterPro" id="IPR032675">
    <property type="entry name" value="LRR_dom_sf"/>
</dbReference>
<feature type="transmembrane region" description="Helical" evidence="9">
    <location>
        <begin position="165"/>
        <end position="189"/>
    </location>
</feature>
<proteinExistence type="inferred from homology"/>
<comment type="similarity">
    <text evidence="2">Belongs to the RLP family.</text>
</comment>
<evidence type="ECO:0000256" key="7">
    <source>
        <dbReference type="ARBA" id="ARBA00023136"/>
    </source>
</evidence>
<evidence type="ECO:0000256" key="5">
    <source>
        <dbReference type="ARBA" id="ARBA00022737"/>
    </source>
</evidence>
<dbReference type="PRINTS" id="PR00019">
    <property type="entry name" value="LEURICHRPT"/>
</dbReference>
<dbReference type="Pfam" id="PF00560">
    <property type="entry name" value="LRR_1"/>
    <property type="match status" value="2"/>
</dbReference>
<evidence type="ECO:0008006" key="12">
    <source>
        <dbReference type="Google" id="ProtNLM"/>
    </source>
</evidence>
<keyword evidence="8" id="KW-0325">Glycoprotein</keyword>
<dbReference type="InterPro" id="IPR001611">
    <property type="entry name" value="Leu-rich_rpt"/>
</dbReference>
<accession>A0A2G3AMF1</accession>
<dbReference type="EMBL" id="AYRZ02000001">
    <property type="protein sequence ID" value="PHT95416.1"/>
    <property type="molecule type" value="Genomic_DNA"/>
</dbReference>
<evidence type="ECO:0000256" key="1">
    <source>
        <dbReference type="ARBA" id="ARBA00004167"/>
    </source>
</evidence>
<gene>
    <name evidence="10" type="ORF">T459_03298</name>
</gene>
<evidence type="ECO:0000256" key="2">
    <source>
        <dbReference type="ARBA" id="ARBA00009592"/>
    </source>
</evidence>
<dbReference type="GO" id="GO:0016020">
    <property type="term" value="C:membrane"/>
    <property type="evidence" value="ECO:0007669"/>
    <property type="project" value="UniProtKB-SubCell"/>
</dbReference>
<keyword evidence="5" id="KW-0677">Repeat</keyword>
<keyword evidence="11" id="KW-1185">Reference proteome</keyword>
<evidence type="ECO:0000313" key="11">
    <source>
        <dbReference type="Proteomes" id="UP000222542"/>
    </source>
</evidence>
<name>A0A2G3AMF1_CAPAN</name>
<evidence type="ECO:0000256" key="8">
    <source>
        <dbReference type="ARBA" id="ARBA00023180"/>
    </source>
</evidence>
<reference evidence="10 11" key="2">
    <citation type="journal article" date="2017" name="Genome Biol.">
        <title>New reference genome sequences of hot pepper reveal the massive evolution of plant disease-resistance genes by retroduplication.</title>
        <authorList>
            <person name="Kim S."/>
            <person name="Park J."/>
            <person name="Yeom S.I."/>
            <person name="Kim Y.M."/>
            <person name="Seo E."/>
            <person name="Kim K.T."/>
            <person name="Kim M.S."/>
            <person name="Lee J.M."/>
            <person name="Cheong K."/>
            <person name="Shin H.S."/>
            <person name="Kim S.B."/>
            <person name="Han K."/>
            <person name="Lee J."/>
            <person name="Park M."/>
            <person name="Lee H.A."/>
            <person name="Lee H.Y."/>
            <person name="Lee Y."/>
            <person name="Oh S."/>
            <person name="Lee J.H."/>
            <person name="Choi E."/>
            <person name="Choi E."/>
            <person name="Lee S.E."/>
            <person name="Jeon J."/>
            <person name="Kim H."/>
            <person name="Choi G."/>
            <person name="Song H."/>
            <person name="Lee J."/>
            <person name="Lee S.C."/>
            <person name="Kwon J.K."/>
            <person name="Lee H.Y."/>
            <person name="Koo N."/>
            <person name="Hong Y."/>
            <person name="Kim R.W."/>
            <person name="Kang W.H."/>
            <person name="Huh J.H."/>
            <person name="Kang B.C."/>
            <person name="Yang T.J."/>
            <person name="Lee Y.H."/>
            <person name="Bennetzen J.L."/>
            <person name="Choi D."/>
        </authorList>
    </citation>
    <scope>NUCLEOTIDE SEQUENCE [LARGE SCALE GENOMIC DNA]</scope>
    <source>
        <strain evidence="11">cv. CM334</strain>
    </source>
</reference>
<keyword evidence="6 9" id="KW-1133">Transmembrane helix</keyword>
<sequence length="290" mass="31835">MNIASDEEIERLSVDVDSDYSRLLPSNLIDIIVDSNICCTDLSENLLQGEIPQNPYNLSNLVYLDLHHNQLNGSIPSTIENLSNLHFLNLSQNTLFGSIPVALGDLQNLTHFNLSYILLSGVIPSIESIQKFGPLTFFHNTDLCGDPLEVSCSADDTTLQKRSQLSALAIAAIVVAAVILSGIFLITIINMKARRRRRREDKTFIVESMSLASTDSHVIIGKLVLFSKTLPSKCEDWEAGTKALLDKESLISGGTIGSVYRTYFEGGVSIAVKNILKPVLSKRILVTICI</sequence>
<evidence type="ECO:0000313" key="10">
    <source>
        <dbReference type="EMBL" id="PHT95416.1"/>
    </source>
</evidence>
<dbReference type="InterPro" id="IPR050994">
    <property type="entry name" value="At_inactive_RLKs"/>
</dbReference>
<dbReference type="PANTHER" id="PTHR48010">
    <property type="entry name" value="OS05G0588300 PROTEIN"/>
    <property type="match status" value="1"/>
</dbReference>
<evidence type="ECO:0000256" key="4">
    <source>
        <dbReference type="ARBA" id="ARBA00022692"/>
    </source>
</evidence>
<comment type="subcellular location">
    <subcellularLocation>
        <location evidence="1">Membrane</location>
        <topology evidence="1">Single-pass membrane protein</topology>
    </subcellularLocation>
</comment>
<dbReference type="Proteomes" id="UP000222542">
    <property type="component" value="Unassembled WGS sequence"/>
</dbReference>
<dbReference type="FunFam" id="3.80.10.10:FF:000111">
    <property type="entry name" value="LRR receptor-like serine/threonine-protein kinase ERECTA"/>
    <property type="match status" value="1"/>
</dbReference>
<dbReference type="PANTHER" id="PTHR48010:SF78">
    <property type="entry name" value="LRR RECEPTOR-LIKE SERINE_THREONINE-PROTEIN KINASE"/>
    <property type="match status" value="1"/>
</dbReference>
<dbReference type="Gene3D" id="3.80.10.10">
    <property type="entry name" value="Ribonuclease Inhibitor"/>
    <property type="match status" value="1"/>
</dbReference>
<dbReference type="SUPFAM" id="SSF52058">
    <property type="entry name" value="L domain-like"/>
    <property type="match status" value="1"/>
</dbReference>
<evidence type="ECO:0000256" key="6">
    <source>
        <dbReference type="ARBA" id="ARBA00022989"/>
    </source>
</evidence>
<dbReference type="STRING" id="4072.A0A2G3AMF1"/>
<keyword evidence="3" id="KW-0433">Leucine-rich repeat</keyword>
<dbReference type="AlphaFoldDB" id="A0A2G3AMF1"/>
<evidence type="ECO:0000256" key="3">
    <source>
        <dbReference type="ARBA" id="ARBA00022614"/>
    </source>
</evidence>
<protein>
    <recommendedName>
        <fullName evidence="12">LRR receptor-like serine/threonine-protein kinase</fullName>
    </recommendedName>
</protein>